<evidence type="ECO:0000313" key="6">
    <source>
        <dbReference type="Proteomes" id="UP000289340"/>
    </source>
</evidence>
<dbReference type="Gene3D" id="2.60.120.200">
    <property type="match status" value="2"/>
</dbReference>
<keyword evidence="6" id="KW-1185">Reference proteome</keyword>
<dbReference type="SUPFAM" id="SSF49899">
    <property type="entry name" value="Concanavalin A-like lectins/glucanases"/>
    <property type="match status" value="1"/>
</dbReference>
<comment type="caution">
    <text evidence="5">The sequence shown here is derived from an EMBL/GenBank/DDBJ whole genome shotgun (WGS) entry which is preliminary data.</text>
</comment>
<evidence type="ECO:0000256" key="2">
    <source>
        <dbReference type="ARBA" id="ARBA00023295"/>
    </source>
</evidence>
<gene>
    <name evidence="5" type="ORF">D0Y65_022192</name>
</gene>
<dbReference type="InterPro" id="IPR000757">
    <property type="entry name" value="Beta-glucanase-like"/>
</dbReference>
<feature type="signal peptide" evidence="3">
    <location>
        <begin position="1"/>
        <end position="26"/>
    </location>
</feature>
<keyword evidence="2" id="KW-0326">Glycosidase</keyword>
<proteinExistence type="predicted"/>
<keyword evidence="3" id="KW-0732">Signal</keyword>
<feature type="domain" description="GH16" evidence="4">
    <location>
        <begin position="1"/>
        <end position="181"/>
    </location>
</feature>
<dbReference type="EMBL" id="QZWG01000008">
    <property type="protein sequence ID" value="RZB99667.1"/>
    <property type="molecule type" value="Genomic_DNA"/>
</dbReference>
<accession>A0A445JMP4</accession>
<organism evidence="5 6">
    <name type="scientific">Glycine soja</name>
    <name type="common">Wild soybean</name>
    <dbReference type="NCBI Taxonomy" id="3848"/>
    <lineage>
        <taxon>Eukaryota</taxon>
        <taxon>Viridiplantae</taxon>
        <taxon>Streptophyta</taxon>
        <taxon>Embryophyta</taxon>
        <taxon>Tracheophyta</taxon>
        <taxon>Spermatophyta</taxon>
        <taxon>Magnoliopsida</taxon>
        <taxon>eudicotyledons</taxon>
        <taxon>Gunneridae</taxon>
        <taxon>Pentapetalae</taxon>
        <taxon>rosids</taxon>
        <taxon>fabids</taxon>
        <taxon>Fabales</taxon>
        <taxon>Fabaceae</taxon>
        <taxon>Papilionoideae</taxon>
        <taxon>50 kb inversion clade</taxon>
        <taxon>NPAAA clade</taxon>
        <taxon>indigoferoid/millettioid clade</taxon>
        <taxon>Phaseoleae</taxon>
        <taxon>Glycine</taxon>
        <taxon>Glycine subgen. Soja</taxon>
    </lineage>
</organism>
<dbReference type="PANTHER" id="PTHR31062">
    <property type="entry name" value="XYLOGLUCAN ENDOTRANSGLUCOSYLASE/HYDROLASE PROTEIN 8-RELATED"/>
    <property type="match status" value="1"/>
</dbReference>
<evidence type="ECO:0000256" key="1">
    <source>
        <dbReference type="ARBA" id="ARBA00022801"/>
    </source>
</evidence>
<dbReference type="Pfam" id="PF00722">
    <property type="entry name" value="Glyco_hydro_16"/>
    <property type="match status" value="1"/>
</dbReference>
<dbReference type="CDD" id="cd09272">
    <property type="entry name" value="RNase_HI_RT_Ty1"/>
    <property type="match status" value="1"/>
</dbReference>
<evidence type="ECO:0000256" key="3">
    <source>
        <dbReference type="SAM" id="SignalP"/>
    </source>
</evidence>
<dbReference type="GO" id="GO:0005975">
    <property type="term" value="P:carbohydrate metabolic process"/>
    <property type="evidence" value="ECO:0007669"/>
    <property type="project" value="InterPro"/>
</dbReference>
<keyword evidence="1 5" id="KW-0378">Hydrolase</keyword>
<dbReference type="InterPro" id="IPR013320">
    <property type="entry name" value="ConA-like_dom_sf"/>
</dbReference>
<dbReference type="InterPro" id="IPR044791">
    <property type="entry name" value="Beta-glucanase/XTH"/>
</dbReference>
<dbReference type="GO" id="GO:0004553">
    <property type="term" value="F:hydrolase activity, hydrolyzing O-glycosyl compounds"/>
    <property type="evidence" value="ECO:0007669"/>
    <property type="project" value="InterPro"/>
</dbReference>
<sequence length="450" mass="51231">MASPCFSSIFLLLSIFLLALIQFALCGNFYEDVDNLFGDVRVDIKDKGQSMTLTMDEYSGSGIVSKNEYLFGRFDLKIKLFLGNLTGDPYLLSTNVYADVVGGREMQYYLWFDPTEDFHTYSIDWNPDRIIVILNRQTIGVPFPTTQPMRLYTTLWNEDSWATRWGVVNLDLSDAPFVAASIKTRWGPHFVYNACYRFCSSVSFKHFNANACIAKEVEIFPSAVMFDPSCNHCCCCNFFTLDAKFNIKDLGMLKYFLGFEVTRSNLGIALHQRKYCLDLLQDTGLFAAKPCFIPMDPTLKLHKSSGVPLFDPTVYRRLVGRLLNLLISWKSKKQSIVSKSSSEAEYQALAQASCEAQWLLFLLKDLHIEHPKPVVLYCDNQVVLHIATNSIFHEHTKHIEIDCHVVRDKVQSGLIHLLPISTHEQLADILTKPFSPSLYMLVPSIIFIPS</sequence>
<protein>
    <submittedName>
        <fullName evidence="5">Xyloglucan endotransglucosylase/hydrolase protein 15</fullName>
    </submittedName>
</protein>
<evidence type="ECO:0000259" key="4">
    <source>
        <dbReference type="PROSITE" id="PS51762"/>
    </source>
</evidence>
<dbReference type="Proteomes" id="UP000289340">
    <property type="component" value="Chromosome 8"/>
</dbReference>
<reference evidence="5 6" key="1">
    <citation type="submission" date="2018-09" db="EMBL/GenBank/DDBJ databases">
        <title>A high-quality reference genome of wild soybean provides a powerful tool to mine soybean genomes.</title>
        <authorList>
            <person name="Xie M."/>
            <person name="Chung C.Y.L."/>
            <person name="Li M.-W."/>
            <person name="Wong F.-L."/>
            <person name="Chan T.-F."/>
            <person name="Lam H.-M."/>
        </authorList>
    </citation>
    <scope>NUCLEOTIDE SEQUENCE [LARGE SCALE GENOMIC DNA]</scope>
    <source>
        <strain evidence="6">cv. W05</strain>
        <tissue evidence="5">Hypocotyl of etiolated seedlings</tissue>
    </source>
</reference>
<evidence type="ECO:0000313" key="5">
    <source>
        <dbReference type="EMBL" id="RZB99667.1"/>
    </source>
</evidence>
<name>A0A445JMP4_GLYSO</name>
<feature type="chain" id="PRO_5019379103" evidence="3">
    <location>
        <begin position="27"/>
        <end position="450"/>
    </location>
</feature>
<dbReference type="PROSITE" id="PS51762">
    <property type="entry name" value="GH16_2"/>
    <property type="match status" value="1"/>
</dbReference>
<dbReference type="AlphaFoldDB" id="A0A445JMP4"/>